<dbReference type="STRING" id="645133.E3QZS2"/>
<dbReference type="Pfam" id="PF13383">
    <property type="entry name" value="Methyltransf_22"/>
    <property type="match status" value="1"/>
</dbReference>
<dbReference type="eggNOG" id="ENOG502S02V">
    <property type="taxonomic scope" value="Eukaryota"/>
</dbReference>
<keyword evidence="3" id="KW-1185">Reference proteome</keyword>
<evidence type="ECO:0000259" key="1">
    <source>
        <dbReference type="Pfam" id="PF13383"/>
    </source>
</evidence>
<dbReference type="InterPro" id="IPR025714">
    <property type="entry name" value="Methyltranfer_dom"/>
</dbReference>
<organism evidence="3">
    <name type="scientific">Colletotrichum graminicola (strain M1.001 / M2 / FGSC 10212)</name>
    <name type="common">Maize anthracnose fungus</name>
    <name type="synonym">Glomerella graminicola</name>
    <dbReference type="NCBI Taxonomy" id="645133"/>
    <lineage>
        <taxon>Eukaryota</taxon>
        <taxon>Fungi</taxon>
        <taxon>Dikarya</taxon>
        <taxon>Ascomycota</taxon>
        <taxon>Pezizomycotina</taxon>
        <taxon>Sordariomycetes</taxon>
        <taxon>Hypocreomycetidae</taxon>
        <taxon>Glomerellales</taxon>
        <taxon>Glomerellaceae</taxon>
        <taxon>Colletotrichum</taxon>
        <taxon>Colletotrichum graminicola species complex</taxon>
    </lineage>
</organism>
<dbReference type="EMBL" id="GG697420">
    <property type="protein sequence ID" value="EFQ36360.1"/>
    <property type="molecule type" value="Genomic_DNA"/>
</dbReference>
<dbReference type="RefSeq" id="XP_008100380.1">
    <property type="nucleotide sequence ID" value="XM_008102189.1"/>
</dbReference>
<dbReference type="AlphaFoldDB" id="E3QZS2"/>
<proteinExistence type="predicted"/>
<accession>E3QZS2</accession>
<dbReference type="PANTHER" id="PTHR32026:SF10">
    <property type="entry name" value="METHYLTRANSFERASE-LIKE PROTEIN 24-RELATED"/>
    <property type="match status" value="1"/>
</dbReference>
<reference evidence="3" key="1">
    <citation type="journal article" date="2012" name="Nat. Genet.">
        <title>Lifestyle transitions in plant pathogenic Colletotrichum fungi deciphered by genome and transcriptome analyses.</title>
        <authorList>
            <person name="O'Connell R.J."/>
            <person name="Thon M.R."/>
            <person name="Hacquard S."/>
            <person name="Amyotte S.G."/>
            <person name="Kleemann J."/>
            <person name="Torres M.F."/>
            <person name="Damm U."/>
            <person name="Buiate E.A."/>
            <person name="Epstein L."/>
            <person name="Alkan N."/>
            <person name="Altmueller J."/>
            <person name="Alvarado-Balderrama L."/>
            <person name="Bauser C.A."/>
            <person name="Becker C."/>
            <person name="Birren B.W."/>
            <person name="Chen Z."/>
            <person name="Choi J."/>
            <person name="Crouch J.A."/>
            <person name="Duvick J.P."/>
            <person name="Farman M.A."/>
            <person name="Gan P."/>
            <person name="Heiman D."/>
            <person name="Henrissat B."/>
            <person name="Howard R.J."/>
            <person name="Kabbage M."/>
            <person name="Koch C."/>
            <person name="Kracher B."/>
            <person name="Kubo Y."/>
            <person name="Law A.D."/>
            <person name="Lebrun M.-H."/>
            <person name="Lee Y.-H."/>
            <person name="Miyara I."/>
            <person name="Moore N."/>
            <person name="Neumann U."/>
            <person name="Nordstroem K."/>
            <person name="Panaccione D.G."/>
            <person name="Panstruga R."/>
            <person name="Place M."/>
            <person name="Proctor R.H."/>
            <person name="Prusky D."/>
            <person name="Rech G."/>
            <person name="Reinhardt R."/>
            <person name="Rollins J.A."/>
            <person name="Rounsley S."/>
            <person name="Schardl C.L."/>
            <person name="Schwartz D.C."/>
            <person name="Shenoy N."/>
            <person name="Shirasu K."/>
            <person name="Sikhakolli U.R."/>
            <person name="Stueber K."/>
            <person name="Sukno S.A."/>
            <person name="Sweigard J.A."/>
            <person name="Takano Y."/>
            <person name="Takahara H."/>
            <person name="Trail F."/>
            <person name="van der Does H.C."/>
            <person name="Voll L.M."/>
            <person name="Will I."/>
            <person name="Young S."/>
            <person name="Zeng Q."/>
            <person name="Zhang J."/>
            <person name="Zhou S."/>
            <person name="Dickman M.B."/>
            <person name="Schulze-Lefert P."/>
            <person name="Ver Loren van Themaat E."/>
            <person name="Ma L.-J."/>
            <person name="Vaillancourt L.J."/>
        </authorList>
    </citation>
    <scope>NUCLEOTIDE SEQUENCE [LARGE SCALE GENOMIC DNA]</scope>
    <source>
        <strain evidence="3">M1.001 / M2 / FGSC 10212</strain>
    </source>
</reference>
<protein>
    <recommendedName>
        <fullName evidence="1">Methyltransferase domain-containing protein</fullName>
    </recommendedName>
</protein>
<gene>
    <name evidence="2" type="ORF">GLRG_11505</name>
</gene>
<evidence type="ECO:0000313" key="2">
    <source>
        <dbReference type="EMBL" id="EFQ36360.1"/>
    </source>
</evidence>
<dbReference type="PANTHER" id="PTHR32026">
    <property type="entry name" value="METHYLTRANSFERASE-LIKE PROTEIN 24"/>
    <property type="match status" value="1"/>
</dbReference>
<dbReference type="OrthoDB" id="10006218at2759"/>
<name>E3QZS2_COLGM</name>
<feature type="domain" description="Methyltransferase" evidence="1">
    <location>
        <begin position="9"/>
        <end position="161"/>
    </location>
</feature>
<sequence length="180" mass="20570">MPASYDWGVEHIGRLGDGGKWVCGMSQCEDYAKDRECVMYSFGVRDESSFEQEMPSRTDCVVWVYDFSVKDFGSQVDSKHHDQAHFKQIGIAGTTDTTLFYSIADLMEMNGHDYIDILKMDIDEAKYDALDSLHRDFPASTGEELPIGQLMVEIHIYDNKNSMIVLDWWERLEARGLCSA</sequence>
<dbReference type="GeneID" id="24416869"/>
<evidence type="ECO:0000313" key="3">
    <source>
        <dbReference type="Proteomes" id="UP000008782"/>
    </source>
</evidence>
<dbReference type="InterPro" id="IPR026913">
    <property type="entry name" value="METTL24"/>
</dbReference>
<dbReference type="Proteomes" id="UP000008782">
    <property type="component" value="Unassembled WGS sequence"/>
</dbReference>
<dbReference type="VEuPathDB" id="FungiDB:GLRG_11505"/>
<dbReference type="HOGENOM" id="CLU_066046_1_0_1"/>